<evidence type="ECO:0000256" key="1">
    <source>
        <dbReference type="SAM" id="MobiDB-lite"/>
    </source>
</evidence>
<evidence type="ECO:0000313" key="2">
    <source>
        <dbReference type="EMBL" id="CBL04716.1"/>
    </source>
</evidence>
<accession>D6EAG9</accession>
<evidence type="ECO:0000313" key="3">
    <source>
        <dbReference type="Proteomes" id="UP000008805"/>
    </source>
</evidence>
<gene>
    <name evidence="2" type="ORF">GPA_26410</name>
</gene>
<protein>
    <submittedName>
        <fullName evidence="2">Uncharacterized protein</fullName>
    </submittedName>
</protein>
<dbReference type="AlphaFoldDB" id="D6EAG9"/>
<reference evidence="2 3" key="2">
    <citation type="submission" date="2010-03" db="EMBL/GenBank/DDBJ databases">
        <authorList>
            <person name="Pajon A."/>
        </authorList>
    </citation>
    <scope>NUCLEOTIDE SEQUENCE [LARGE SCALE GENOMIC DNA]</scope>
    <source>
        <strain evidence="3">7-10-1-b</strain>
    </source>
</reference>
<feature type="region of interest" description="Disordered" evidence="1">
    <location>
        <begin position="29"/>
        <end position="62"/>
    </location>
</feature>
<name>D6EAG9_9ACTN</name>
<feature type="compositionally biased region" description="Basic and acidic residues" evidence="1">
    <location>
        <begin position="50"/>
        <end position="62"/>
    </location>
</feature>
<sequence>MGETPVDRRRFACQSDRFLTLEADQRDIDAPNLRKRERATPNGRQLAACESRRPGRREAEAG</sequence>
<dbReference type="Proteomes" id="UP000008805">
    <property type="component" value="Chromosome"/>
</dbReference>
<proteinExistence type="predicted"/>
<dbReference type="EMBL" id="FP929047">
    <property type="protein sequence ID" value="CBL04716.1"/>
    <property type="molecule type" value="Genomic_DNA"/>
</dbReference>
<keyword evidence="3" id="KW-1185">Reference proteome</keyword>
<organism evidence="2 3">
    <name type="scientific">Gordonibacter pamelaeae 7-10-1-b</name>
    <dbReference type="NCBI Taxonomy" id="657308"/>
    <lineage>
        <taxon>Bacteria</taxon>
        <taxon>Bacillati</taxon>
        <taxon>Actinomycetota</taxon>
        <taxon>Coriobacteriia</taxon>
        <taxon>Eggerthellales</taxon>
        <taxon>Eggerthellaceae</taxon>
        <taxon>Gordonibacter</taxon>
    </lineage>
</organism>
<reference evidence="2 3" key="1">
    <citation type="submission" date="2010-03" db="EMBL/GenBank/DDBJ databases">
        <title>The genome sequence of Gordonibacter pamelaeae 7-10-1-bT.</title>
        <authorList>
            <consortium name="metaHIT consortium -- http://www.metahit.eu/"/>
            <person name="Pajon A."/>
            <person name="Turner K."/>
            <person name="Parkhill J."/>
            <person name="Timmis K."/>
            <person name="Oxley A."/>
            <person name="Wurdemann D."/>
        </authorList>
    </citation>
    <scope>NUCLEOTIDE SEQUENCE [LARGE SCALE GENOMIC DNA]</scope>
    <source>
        <strain evidence="3">7-10-1-b</strain>
    </source>
</reference>
<dbReference type="HOGENOM" id="CLU_2897855_0_0_11"/>
<dbReference type="KEGG" id="gpa:GPA_26410"/>